<reference evidence="7 8" key="1">
    <citation type="journal article" date="2018" name="Evol. Lett.">
        <title>Horizontal gene cluster transfer increased hallucinogenic mushroom diversity.</title>
        <authorList>
            <person name="Reynolds H.T."/>
            <person name="Vijayakumar V."/>
            <person name="Gluck-Thaler E."/>
            <person name="Korotkin H.B."/>
            <person name="Matheny P.B."/>
            <person name="Slot J.C."/>
        </authorList>
    </citation>
    <scope>NUCLEOTIDE SEQUENCE [LARGE SCALE GENOMIC DNA]</scope>
    <source>
        <strain evidence="7 8">SRW20</strain>
    </source>
</reference>
<evidence type="ECO:0000256" key="4">
    <source>
        <dbReference type="ARBA" id="ARBA00022525"/>
    </source>
</evidence>
<proteinExistence type="inferred from homology"/>
<dbReference type="GO" id="GO:0009277">
    <property type="term" value="C:fungal-type cell wall"/>
    <property type="evidence" value="ECO:0007669"/>
    <property type="project" value="InterPro"/>
</dbReference>
<sequence length="127" mass="13346">MPSNRWFALLLSLPILAAATISQCTTGSLLCCNITGDVKKLSRHASLQYTPLTLTYHIIQANDKLIRQLLDLLEVPKTVQGLVGVSCNPITVLGAGSGGCNAQVVCCTDNSYGGTIALGCTPVNINN</sequence>
<name>A0A409W3C3_9AGAR</name>
<keyword evidence="4 6" id="KW-0964">Secreted</keyword>
<comment type="similarity">
    <text evidence="2 6">Belongs to the fungal hydrophobin family.</text>
</comment>
<evidence type="ECO:0000256" key="6">
    <source>
        <dbReference type="RuleBase" id="RU365009"/>
    </source>
</evidence>
<dbReference type="OrthoDB" id="4225815at2759"/>
<gene>
    <name evidence="7" type="ORF">CVT26_014687</name>
</gene>
<dbReference type="AlphaFoldDB" id="A0A409W3C3"/>
<dbReference type="CDD" id="cd23507">
    <property type="entry name" value="hydrophobin_I"/>
    <property type="match status" value="1"/>
</dbReference>
<evidence type="ECO:0000313" key="7">
    <source>
        <dbReference type="EMBL" id="PPQ73011.1"/>
    </source>
</evidence>
<accession>A0A409W3C3</accession>
<evidence type="ECO:0000256" key="3">
    <source>
        <dbReference type="ARBA" id="ARBA00022512"/>
    </source>
</evidence>
<dbReference type="Proteomes" id="UP000284706">
    <property type="component" value="Unassembled WGS sequence"/>
</dbReference>
<keyword evidence="6" id="KW-0732">Signal</keyword>
<organism evidence="7 8">
    <name type="scientific">Gymnopilus dilepis</name>
    <dbReference type="NCBI Taxonomy" id="231916"/>
    <lineage>
        <taxon>Eukaryota</taxon>
        <taxon>Fungi</taxon>
        <taxon>Dikarya</taxon>
        <taxon>Basidiomycota</taxon>
        <taxon>Agaricomycotina</taxon>
        <taxon>Agaricomycetes</taxon>
        <taxon>Agaricomycetidae</taxon>
        <taxon>Agaricales</taxon>
        <taxon>Agaricineae</taxon>
        <taxon>Hymenogastraceae</taxon>
        <taxon>Gymnopilus</taxon>
    </lineage>
</organism>
<keyword evidence="3 6" id="KW-0134">Cell wall</keyword>
<dbReference type="SMART" id="SM00075">
    <property type="entry name" value="HYDRO"/>
    <property type="match status" value="1"/>
</dbReference>
<comment type="subcellular location">
    <subcellularLocation>
        <location evidence="1 6">Secreted</location>
        <location evidence="1 6">Cell wall</location>
    </subcellularLocation>
</comment>
<dbReference type="GO" id="GO:0005199">
    <property type="term" value="F:structural constituent of cell wall"/>
    <property type="evidence" value="ECO:0007669"/>
    <property type="project" value="InterPro"/>
</dbReference>
<keyword evidence="8" id="KW-1185">Reference proteome</keyword>
<keyword evidence="5 6" id="KW-1015">Disulfide bond</keyword>
<evidence type="ECO:0000313" key="8">
    <source>
        <dbReference type="Proteomes" id="UP000284706"/>
    </source>
</evidence>
<dbReference type="Pfam" id="PF01185">
    <property type="entry name" value="Hydrophobin"/>
    <property type="match status" value="1"/>
</dbReference>
<dbReference type="InParanoid" id="A0A409W3C3"/>
<evidence type="ECO:0000256" key="1">
    <source>
        <dbReference type="ARBA" id="ARBA00004191"/>
    </source>
</evidence>
<evidence type="ECO:0000256" key="2">
    <source>
        <dbReference type="ARBA" id="ARBA00010446"/>
    </source>
</evidence>
<protein>
    <recommendedName>
        <fullName evidence="6">Hydrophobin</fullName>
    </recommendedName>
</protein>
<comment type="caution">
    <text evidence="7">The sequence shown here is derived from an EMBL/GenBank/DDBJ whole genome shotgun (WGS) entry which is preliminary data.</text>
</comment>
<feature type="chain" id="PRO_5018819587" description="Hydrophobin" evidence="6">
    <location>
        <begin position="20"/>
        <end position="127"/>
    </location>
</feature>
<feature type="signal peptide" evidence="6">
    <location>
        <begin position="1"/>
        <end position="19"/>
    </location>
</feature>
<dbReference type="InterPro" id="IPR001338">
    <property type="entry name" value="Class_I_Hydrophobin"/>
</dbReference>
<evidence type="ECO:0000256" key="5">
    <source>
        <dbReference type="ARBA" id="ARBA00023157"/>
    </source>
</evidence>
<dbReference type="EMBL" id="NHYE01005428">
    <property type="protein sequence ID" value="PPQ73011.1"/>
    <property type="molecule type" value="Genomic_DNA"/>
</dbReference>